<keyword evidence="4" id="KW-0762">Sugar transport</keyword>
<dbReference type="Proteomes" id="UP001230220">
    <property type="component" value="Unassembled WGS sequence"/>
</dbReference>
<proteinExistence type="predicted"/>
<dbReference type="InterPro" id="IPR033887">
    <property type="entry name" value="PTS_IIA_man"/>
</dbReference>
<keyword evidence="3" id="KW-0963">Cytoplasm</keyword>
<comment type="subcellular location">
    <subcellularLocation>
        <location evidence="1">Cytoplasm</location>
    </subcellularLocation>
</comment>
<evidence type="ECO:0000256" key="4">
    <source>
        <dbReference type="ARBA" id="ARBA00022597"/>
    </source>
</evidence>
<evidence type="ECO:0000256" key="2">
    <source>
        <dbReference type="ARBA" id="ARBA00022448"/>
    </source>
</evidence>
<sequence length="139" mass="15173">MINRALLVITHGNFGIEIVKSAEMIMGPQEDVTALALKPGESVDDLRGEAVKVVEANTEKGMETIVLCDLLGGSPSNVGLYLLSRGVKHIFTGLSLPMLIEMLQFYKLEEDIESLLSSVKQTAIDGVHILDIDFMKKKS</sequence>
<keyword evidence="2" id="KW-0813">Transport</keyword>
<comment type="caution">
    <text evidence="9">The sequence shown here is derived from an EMBL/GenBank/DDBJ whole genome shotgun (WGS) entry which is preliminary data.</text>
</comment>
<evidence type="ECO:0000313" key="9">
    <source>
        <dbReference type="EMBL" id="MDQ0359880.1"/>
    </source>
</evidence>
<dbReference type="RefSeq" id="WP_307405365.1">
    <property type="nucleotide sequence ID" value="NZ_JAUSUR010000001.1"/>
</dbReference>
<dbReference type="Pfam" id="PF03610">
    <property type="entry name" value="EIIA-man"/>
    <property type="match status" value="1"/>
</dbReference>
<evidence type="ECO:0000313" key="10">
    <source>
        <dbReference type="Proteomes" id="UP001230220"/>
    </source>
</evidence>
<keyword evidence="7" id="KW-0418">Kinase</keyword>
<dbReference type="InterPro" id="IPR004701">
    <property type="entry name" value="PTS_EIIA_man-typ"/>
</dbReference>
<evidence type="ECO:0000256" key="5">
    <source>
        <dbReference type="ARBA" id="ARBA00022679"/>
    </source>
</evidence>
<evidence type="ECO:0000256" key="6">
    <source>
        <dbReference type="ARBA" id="ARBA00022683"/>
    </source>
</evidence>
<keyword evidence="10" id="KW-1185">Reference proteome</keyword>
<name>A0ABU0DZA6_9FIRM</name>
<dbReference type="PANTHER" id="PTHR33799:SF1">
    <property type="entry name" value="PTS SYSTEM MANNOSE-SPECIFIC EIIAB COMPONENT-RELATED"/>
    <property type="match status" value="1"/>
</dbReference>
<dbReference type="InterPro" id="IPR036662">
    <property type="entry name" value="PTS_EIIA_man-typ_sf"/>
</dbReference>
<keyword evidence="5" id="KW-0808">Transferase</keyword>
<dbReference type="SUPFAM" id="SSF53062">
    <property type="entry name" value="PTS system fructose IIA component-like"/>
    <property type="match status" value="1"/>
</dbReference>
<feature type="domain" description="PTS EIIA type-4" evidence="8">
    <location>
        <begin position="3"/>
        <end position="127"/>
    </location>
</feature>
<protein>
    <submittedName>
        <fullName evidence="9">PTS system mannose-specific IIA component</fullName>
    </submittedName>
</protein>
<dbReference type="PROSITE" id="PS51096">
    <property type="entry name" value="PTS_EIIA_TYPE_4"/>
    <property type="match status" value="1"/>
</dbReference>
<evidence type="ECO:0000256" key="1">
    <source>
        <dbReference type="ARBA" id="ARBA00004496"/>
    </source>
</evidence>
<reference evidence="9 10" key="1">
    <citation type="submission" date="2023-07" db="EMBL/GenBank/DDBJ databases">
        <title>Genomic Encyclopedia of Type Strains, Phase IV (KMG-IV): sequencing the most valuable type-strain genomes for metagenomic binning, comparative biology and taxonomic classification.</title>
        <authorList>
            <person name="Goeker M."/>
        </authorList>
    </citation>
    <scope>NUCLEOTIDE SEQUENCE [LARGE SCALE GENOMIC DNA]</scope>
    <source>
        <strain evidence="9 10">DSM 16784</strain>
    </source>
</reference>
<organism evidence="9 10">
    <name type="scientific">Breznakia pachnodae</name>
    <dbReference type="NCBI Taxonomy" id="265178"/>
    <lineage>
        <taxon>Bacteria</taxon>
        <taxon>Bacillati</taxon>
        <taxon>Bacillota</taxon>
        <taxon>Erysipelotrichia</taxon>
        <taxon>Erysipelotrichales</taxon>
        <taxon>Erysipelotrichaceae</taxon>
        <taxon>Breznakia</taxon>
    </lineage>
</organism>
<gene>
    <name evidence="9" type="ORF">J2S15_000611</name>
</gene>
<evidence type="ECO:0000256" key="7">
    <source>
        <dbReference type="ARBA" id="ARBA00022777"/>
    </source>
</evidence>
<accession>A0ABU0DZA6</accession>
<dbReference type="PANTHER" id="PTHR33799">
    <property type="entry name" value="PTS PERMEASE-RELATED-RELATED"/>
    <property type="match status" value="1"/>
</dbReference>
<dbReference type="Gene3D" id="3.40.50.510">
    <property type="entry name" value="Phosphotransferase system, mannose-type IIA component"/>
    <property type="match status" value="1"/>
</dbReference>
<dbReference type="InterPro" id="IPR051471">
    <property type="entry name" value="Bacterial_PTS_sugar_comp"/>
</dbReference>
<evidence type="ECO:0000259" key="8">
    <source>
        <dbReference type="PROSITE" id="PS51096"/>
    </source>
</evidence>
<dbReference type="CDD" id="cd00006">
    <property type="entry name" value="PTS_IIA_man"/>
    <property type="match status" value="1"/>
</dbReference>
<evidence type="ECO:0000256" key="3">
    <source>
        <dbReference type="ARBA" id="ARBA00022490"/>
    </source>
</evidence>
<keyword evidence="6" id="KW-0598">Phosphotransferase system</keyword>
<dbReference type="EMBL" id="JAUSUR010000001">
    <property type="protein sequence ID" value="MDQ0359880.1"/>
    <property type="molecule type" value="Genomic_DNA"/>
</dbReference>